<accession>A0ABD6B0J0</accession>
<dbReference type="Proteomes" id="UP001597187">
    <property type="component" value="Unassembled WGS sequence"/>
</dbReference>
<name>A0ABD6B0J0_9EURY</name>
<dbReference type="AlphaFoldDB" id="A0ABD6B0J0"/>
<dbReference type="Gene3D" id="3.30.565.10">
    <property type="entry name" value="Histidine kinase-like ATPase, C-terminal domain"/>
    <property type="match status" value="1"/>
</dbReference>
<proteinExistence type="predicted"/>
<dbReference type="EMBL" id="JBHUDC010000008">
    <property type="protein sequence ID" value="MFD1515125.1"/>
    <property type="molecule type" value="Genomic_DNA"/>
</dbReference>
<keyword evidence="1" id="KW-0547">Nucleotide-binding</keyword>
<comment type="caution">
    <text evidence="1">The sequence shown here is derived from an EMBL/GenBank/DDBJ whole genome shotgun (WGS) entry which is preliminary data.</text>
</comment>
<evidence type="ECO:0000313" key="2">
    <source>
        <dbReference type="Proteomes" id="UP001597187"/>
    </source>
</evidence>
<keyword evidence="1" id="KW-0067">ATP-binding</keyword>
<evidence type="ECO:0000313" key="1">
    <source>
        <dbReference type="EMBL" id="MFD1515125.1"/>
    </source>
</evidence>
<dbReference type="SUPFAM" id="SSF55874">
    <property type="entry name" value="ATPase domain of HSP90 chaperone/DNA topoisomerase II/histidine kinase"/>
    <property type="match status" value="1"/>
</dbReference>
<protein>
    <submittedName>
        <fullName evidence="1">ATP-binding protein</fullName>
    </submittedName>
</protein>
<dbReference type="GO" id="GO:0005524">
    <property type="term" value="F:ATP binding"/>
    <property type="evidence" value="ECO:0007669"/>
    <property type="project" value="UniProtKB-KW"/>
</dbReference>
<keyword evidence="2" id="KW-1185">Reference proteome</keyword>
<sequence length="483" mass="53902">MTSKGKLEVDPSERVFDVLGNNDYDDIDLISELIDNAVAARPDDKDLQVDIDIGLSDDSGDSYFLIRDNASGITFSDLPDAISPAGTTSNSGHPLNEHGLGMKQAVSAAGNLDYLKTKPASESTATVINEFSFGEVDHTTEDVDWEHGTEIRIKNLNEILRKSAQIYECRIQAYIGARYRRLLGNPNNNLDISLRWENLDTGETRKIVPDDVRPIYFHPNKRINDPVLHKEEFSGSEGDGWKIQLTFGYAPETEAKYNSLGLSQPKKYEPYYKALSKQGLDLIQNDRVIQFAQLEEIGLVSSTHNQYNKIRGEIDLLEGFSTAITKNRIVGGQEFDAMISQVRKFLHSGDYLESQNVPDAIPEACLRDRLADLLLEPPDPCSHTATEYAVQGLSGFIDVLADDEEPWEIKVNQANGLDAYQLFAYMDMGGFNKGHLVSDGISTGGIEAINFIEDKHGVEIEFVDRYNLAINDDMSDEEVEEYV</sequence>
<dbReference type="InterPro" id="IPR036890">
    <property type="entry name" value="HATPase_C_sf"/>
</dbReference>
<organism evidence="1 2">
    <name type="scientific">Halomarina rubra</name>
    <dbReference type="NCBI Taxonomy" id="2071873"/>
    <lineage>
        <taxon>Archaea</taxon>
        <taxon>Methanobacteriati</taxon>
        <taxon>Methanobacteriota</taxon>
        <taxon>Stenosarchaea group</taxon>
        <taxon>Halobacteria</taxon>
        <taxon>Halobacteriales</taxon>
        <taxon>Natronomonadaceae</taxon>
        <taxon>Halomarina</taxon>
    </lineage>
</organism>
<dbReference type="RefSeq" id="WP_250875049.1">
    <property type="nucleotide sequence ID" value="NZ_JALXFV010000008.1"/>
</dbReference>
<gene>
    <name evidence="1" type="ORF">ACFSBT_17735</name>
</gene>
<reference evidence="1 2" key="1">
    <citation type="journal article" date="2019" name="Int. J. Syst. Evol. Microbiol.">
        <title>The Global Catalogue of Microorganisms (GCM) 10K type strain sequencing project: providing services to taxonomists for standard genome sequencing and annotation.</title>
        <authorList>
            <consortium name="The Broad Institute Genomics Platform"/>
            <consortium name="The Broad Institute Genome Sequencing Center for Infectious Disease"/>
            <person name="Wu L."/>
            <person name="Ma J."/>
        </authorList>
    </citation>
    <scope>NUCLEOTIDE SEQUENCE [LARGE SCALE GENOMIC DNA]</scope>
    <source>
        <strain evidence="1 2">CGMCC 1.12563</strain>
    </source>
</reference>